<evidence type="ECO:0000256" key="1">
    <source>
        <dbReference type="ARBA" id="ARBA00022737"/>
    </source>
</evidence>
<sequence length="85" mass="9685">TGLWSSQQTAFGSGKRRQNSFLQLNGIHAYGKVALSSTVIEDCKKNRPAQIPLYFDFNDTSKQTLENVLWFLISQLHHKSEDTQN</sequence>
<dbReference type="AlphaFoldDB" id="A0A9P4JLF9"/>
<dbReference type="InterPro" id="IPR056884">
    <property type="entry name" value="NPHP3-like_N"/>
</dbReference>
<accession>A0A9P4JLF9</accession>
<reference evidence="3" key="1">
    <citation type="journal article" date="2020" name="Stud. Mycol.">
        <title>101 Dothideomycetes genomes: a test case for predicting lifestyles and emergence of pathogens.</title>
        <authorList>
            <person name="Haridas S."/>
            <person name="Albert R."/>
            <person name="Binder M."/>
            <person name="Bloem J."/>
            <person name="Labutti K."/>
            <person name="Salamov A."/>
            <person name="Andreopoulos B."/>
            <person name="Baker S."/>
            <person name="Barry K."/>
            <person name="Bills G."/>
            <person name="Bluhm B."/>
            <person name="Cannon C."/>
            <person name="Castanera R."/>
            <person name="Culley D."/>
            <person name="Daum C."/>
            <person name="Ezra D."/>
            <person name="Gonzalez J."/>
            <person name="Henrissat B."/>
            <person name="Kuo A."/>
            <person name="Liang C."/>
            <person name="Lipzen A."/>
            <person name="Lutzoni F."/>
            <person name="Magnuson J."/>
            <person name="Mondo S."/>
            <person name="Nolan M."/>
            <person name="Ohm R."/>
            <person name="Pangilinan J."/>
            <person name="Park H.-J."/>
            <person name="Ramirez L."/>
            <person name="Alfaro M."/>
            <person name="Sun H."/>
            <person name="Tritt A."/>
            <person name="Yoshinaga Y."/>
            <person name="Zwiers L.-H."/>
            <person name="Turgeon B."/>
            <person name="Goodwin S."/>
            <person name="Spatafora J."/>
            <person name="Crous P."/>
            <person name="Grigoriev I."/>
        </authorList>
    </citation>
    <scope>NUCLEOTIDE SEQUENCE</scope>
    <source>
        <strain evidence="3">ATCC 74209</strain>
    </source>
</reference>
<proteinExistence type="predicted"/>
<comment type="caution">
    <text evidence="3">The sequence shown here is derived from an EMBL/GenBank/DDBJ whole genome shotgun (WGS) entry which is preliminary data.</text>
</comment>
<gene>
    <name evidence="3" type="ORF">GQ43DRAFT_371053</name>
</gene>
<evidence type="ECO:0000313" key="3">
    <source>
        <dbReference type="EMBL" id="KAF2201586.1"/>
    </source>
</evidence>
<name>A0A9P4JLF9_9PLEO</name>
<feature type="non-terminal residue" evidence="3">
    <location>
        <position position="1"/>
    </location>
</feature>
<evidence type="ECO:0000313" key="4">
    <source>
        <dbReference type="Proteomes" id="UP000799536"/>
    </source>
</evidence>
<protein>
    <recommendedName>
        <fullName evidence="2">Nephrocystin 3-like N-terminal domain-containing protein</fullName>
    </recommendedName>
</protein>
<dbReference type="Pfam" id="PF24883">
    <property type="entry name" value="NPHP3_N"/>
    <property type="match status" value="1"/>
</dbReference>
<dbReference type="EMBL" id="ML993969">
    <property type="protein sequence ID" value="KAF2201586.1"/>
    <property type="molecule type" value="Genomic_DNA"/>
</dbReference>
<dbReference type="Proteomes" id="UP000799536">
    <property type="component" value="Unassembled WGS sequence"/>
</dbReference>
<organism evidence="3 4">
    <name type="scientific">Delitschia confertaspora ATCC 74209</name>
    <dbReference type="NCBI Taxonomy" id="1513339"/>
    <lineage>
        <taxon>Eukaryota</taxon>
        <taxon>Fungi</taxon>
        <taxon>Dikarya</taxon>
        <taxon>Ascomycota</taxon>
        <taxon>Pezizomycotina</taxon>
        <taxon>Dothideomycetes</taxon>
        <taxon>Pleosporomycetidae</taxon>
        <taxon>Pleosporales</taxon>
        <taxon>Delitschiaceae</taxon>
        <taxon>Delitschia</taxon>
    </lineage>
</organism>
<keyword evidence="4" id="KW-1185">Reference proteome</keyword>
<evidence type="ECO:0000259" key="2">
    <source>
        <dbReference type="Pfam" id="PF24883"/>
    </source>
</evidence>
<keyword evidence="1" id="KW-0677">Repeat</keyword>
<feature type="domain" description="Nephrocystin 3-like N-terminal" evidence="2">
    <location>
        <begin position="1"/>
        <end position="83"/>
    </location>
</feature>
<dbReference type="OrthoDB" id="195446at2759"/>